<dbReference type="Pfam" id="PF13439">
    <property type="entry name" value="Glyco_transf_4"/>
    <property type="match status" value="1"/>
</dbReference>
<gene>
    <name evidence="5" type="ORF">SD77_4282</name>
</gene>
<feature type="domain" description="Glycosyltransferase subfamily 4-like N-terminal" evidence="4">
    <location>
        <begin position="22"/>
        <end position="168"/>
    </location>
</feature>
<comment type="caution">
    <text evidence="5">The sequence shown here is derived from an EMBL/GenBank/DDBJ whole genome shotgun (WGS) entry which is preliminary data.</text>
</comment>
<protein>
    <submittedName>
        <fullName evidence="5">Lipopolysaccharide biosynthesis protein</fullName>
    </submittedName>
</protein>
<proteinExistence type="predicted"/>
<name>A0ABR5AV28_BACBA</name>
<feature type="domain" description="Glycosyl transferase family 1" evidence="3">
    <location>
        <begin position="182"/>
        <end position="344"/>
    </location>
</feature>
<evidence type="ECO:0000259" key="3">
    <source>
        <dbReference type="Pfam" id="PF00534"/>
    </source>
</evidence>
<keyword evidence="1" id="KW-0328">Glycosyltransferase</keyword>
<accession>A0ABR5AV28</accession>
<reference evidence="5 6" key="1">
    <citation type="submission" date="2015-01" db="EMBL/GenBank/DDBJ databases">
        <title>Genome Assembly of Bacillus badius MTCC 1458.</title>
        <authorList>
            <person name="Verma A."/>
            <person name="Khatri I."/>
            <person name="Mual P."/>
            <person name="Subramanian S."/>
            <person name="Krishnamurthi S."/>
        </authorList>
    </citation>
    <scope>NUCLEOTIDE SEQUENCE [LARGE SCALE GENOMIC DNA]</scope>
    <source>
        <strain evidence="5 6">MTCC 1458</strain>
    </source>
</reference>
<organism evidence="5 6">
    <name type="scientific">Bacillus badius</name>
    <dbReference type="NCBI Taxonomy" id="1455"/>
    <lineage>
        <taxon>Bacteria</taxon>
        <taxon>Bacillati</taxon>
        <taxon>Bacillota</taxon>
        <taxon>Bacilli</taxon>
        <taxon>Bacillales</taxon>
        <taxon>Bacillaceae</taxon>
        <taxon>Pseudobacillus</taxon>
    </lineage>
</organism>
<dbReference type="Gene3D" id="3.40.50.2000">
    <property type="entry name" value="Glycogen Phosphorylase B"/>
    <property type="match status" value="2"/>
</dbReference>
<evidence type="ECO:0000313" key="5">
    <source>
        <dbReference type="EMBL" id="KIL78602.1"/>
    </source>
</evidence>
<evidence type="ECO:0000256" key="2">
    <source>
        <dbReference type="ARBA" id="ARBA00022679"/>
    </source>
</evidence>
<dbReference type="PANTHER" id="PTHR12526:SF629">
    <property type="entry name" value="TEICHURONIC ACID BIOSYNTHESIS GLYCOSYLTRANSFERASE TUAH-RELATED"/>
    <property type="match status" value="1"/>
</dbReference>
<dbReference type="EMBL" id="JXLP01000009">
    <property type="protein sequence ID" value="KIL78602.1"/>
    <property type="molecule type" value="Genomic_DNA"/>
</dbReference>
<keyword evidence="2" id="KW-0808">Transferase</keyword>
<sequence length="367" mass="41153">MKICHLTSVHPYNDTRIFIKECRSLAASGYEVHLVVPGAPDAVISGVQLHGVAKESGNRFKRMTKTVERVFNKGLAIDADVYHFHDPELIPVGLKLKKAGKKVVYDVHEDVPRQILTKKWLPGYLRKGISAAFEQFENRAARKFDAILAATPHIRDRFLTLGCKAQDINNYPILEELRIDNVSWKEKENAACYVGGITAIRGIREMVEALHLIENVSMLLAGKFVAASEKETVAALPGWSRVHELGYLNREGVREIYRKSKAGLVVLHPTVNYIDALPVKMFEYMAAGLPVIASDFPLWKGIIVEKGGCGLCVDPLDPQQIASAIQWLVDHPEEARQMGENGRRAVETEYNWERENEKLLAVYESLA</sequence>
<dbReference type="Pfam" id="PF00534">
    <property type="entry name" value="Glycos_transf_1"/>
    <property type="match status" value="1"/>
</dbReference>
<dbReference type="InterPro" id="IPR028098">
    <property type="entry name" value="Glyco_trans_4-like_N"/>
</dbReference>
<dbReference type="Proteomes" id="UP000031982">
    <property type="component" value="Unassembled WGS sequence"/>
</dbReference>
<evidence type="ECO:0000256" key="1">
    <source>
        <dbReference type="ARBA" id="ARBA00022676"/>
    </source>
</evidence>
<dbReference type="RefSeq" id="WP_041113784.1">
    <property type="nucleotide sequence ID" value="NZ_JARTHD010000011.1"/>
</dbReference>
<evidence type="ECO:0000259" key="4">
    <source>
        <dbReference type="Pfam" id="PF13439"/>
    </source>
</evidence>
<keyword evidence="6" id="KW-1185">Reference proteome</keyword>
<dbReference type="CDD" id="cd03794">
    <property type="entry name" value="GT4_WbuB-like"/>
    <property type="match status" value="1"/>
</dbReference>
<dbReference type="PANTHER" id="PTHR12526">
    <property type="entry name" value="GLYCOSYLTRANSFERASE"/>
    <property type="match status" value="1"/>
</dbReference>
<dbReference type="SUPFAM" id="SSF53756">
    <property type="entry name" value="UDP-Glycosyltransferase/glycogen phosphorylase"/>
    <property type="match status" value="1"/>
</dbReference>
<dbReference type="InterPro" id="IPR001296">
    <property type="entry name" value="Glyco_trans_1"/>
</dbReference>
<evidence type="ECO:0000313" key="6">
    <source>
        <dbReference type="Proteomes" id="UP000031982"/>
    </source>
</evidence>